<organism evidence="6 7">
    <name type="scientific">Malassezia arunalokei</name>
    <dbReference type="NCBI Taxonomy" id="1514897"/>
    <lineage>
        <taxon>Eukaryota</taxon>
        <taxon>Fungi</taxon>
        <taxon>Dikarya</taxon>
        <taxon>Basidiomycota</taxon>
        <taxon>Ustilaginomycotina</taxon>
        <taxon>Malasseziomycetes</taxon>
        <taxon>Malasseziales</taxon>
        <taxon>Malasseziaceae</taxon>
        <taxon>Malassezia</taxon>
    </lineage>
</organism>
<evidence type="ECO:0000313" key="6">
    <source>
        <dbReference type="EMBL" id="WFD17088.1"/>
    </source>
</evidence>
<dbReference type="GO" id="GO:0030897">
    <property type="term" value="C:HOPS complex"/>
    <property type="evidence" value="ECO:0007669"/>
    <property type="project" value="TreeGrafter"/>
</dbReference>
<dbReference type="Pfam" id="PF23411">
    <property type="entry name" value="Beta-prop_Vps41"/>
    <property type="match status" value="1"/>
</dbReference>
<dbReference type="GO" id="GO:0006623">
    <property type="term" value="P:protein targeting to vacuole"/>
    <property type="evidence" value="ECO:0007669"/>
    <property type="project" value="InterPro"/>
</dbReference>
<accession>A0AAJ5Z585</accession>
<evidence type="ECO:0000256" key="1">
    <source>
        <dbReference type="ARBA" id="ARBA00022448"/>
    </source>
</evidence>
<dbReference type="PANTHER" id="PTHR12616">
    <property type="entry name" value="VACUOLAR PROTEIN SORTING VPS41"/>
    <property type="match status" value="1"/>
</dbReference>
<dbReference type="Pfam" id="PF23556">
    <property type="entry name" value="TPR_Vps41"/>
    <property type="match status" value="1"/>
</dbReference>
<dbReference type="InterPro" id="IPR045111">
    <property type="entry name" value="Vps41/Vps8"/>
</dbReference>
<feature type="repeat" description="CHCR" evidence="3">
    <location>
        <begin position="695"/>
        <end position="840"/>
    </location>
</feature>
<dbReference type="AlphaFoldDB" id="A0AAJ5Z585"/>
<dbReference type="SMART" id="SM00299">
    <property type="entry name" value="CLH"/>
    <property type="match status" value="1"/>
</dbReference>
<feature type="transmembrane region" description="Helical" evidence="4">
    <location>
        <begin position="35"/>
        <end position="53"/>
    </location>
</feature>
<dbReference type="PROSITE" id="PS50236">
    <property type="entry name" value="CHCR"/>
    <property type="match status" value="1"/>
</dbReference>
<dbReference type="Pfam" id="PF06212">
    <property type="entry name" value="GRIM-19"/>
    <property type="match status" value="1"/>
</dbReference>
<keyword evidence="1" id="KW-0813">Transport</keyword>
<keyword evidence="4" id="KW-0812">Transmembrane</keyword>
<keyword evidence="2" id="KW-0653">Protein transport</keyword>
<name>A0AAJ5Z585_9BASI</name>
<evidence type="ECO:0000256" key="2">
    <source>
        <dbReference type="ARBA" id="ARBA00022927"/>
    </source>
</evidence>
<keyword evidence="7" id="KW-1185">Reference proteome</keyword>
<keyword evidence="4" id="KW-0472">Membrane</keyword>
<evidence type="ECO:0000256" key="3">
    <source>
        <dbReference type="PROSITE-ProRule" id="PRU01006"/>
    </source>
</evidence>
<dbReference type="GO" id="GO:0009267">
    <property type="term" value="P:cellular response to starvation"/>
    <property type="evidence" value="ECO:0007669"/>
    <property type="project" value="TreeGrafter"/>
</dbReference>
<dbReference type="GO" id="GO:0016236">
    <property type="term" value="P:macroautophagy"/>
    <property type="evidence" value="ECO:0007669"/>
    <property type="project" value="TreeGrafter"/>
</dbReference>
<dbReference type="InterPro" id="IPR057780">
    <property type="entry name" value="Beta-prop_Vps41"/>
</dbReference>
<dbReference type="Gene3D" id="2.130.10.10">
    <property type="entry name" value="YVTN repeat-like/Quinoprotein amine dehydrogenase"/>
    <property type="match status" value="1"/>
</dbReference>
<dbReference type="InterPro" id="IPR015943">
    <property type="entry name" value="WD40/YVTN_repeat-like_dom_sf"/>
</dbReference>
<dbReference type="InterPro" id="IPR011990">
    <property type="entry name" value="TPR-like_helical_dom_sf"/>
</dbReference>
<dbReference type="PANTHER" id="PTHR12616:SF1">
    <property type="entry name" value="VACUOLAR PROTEIN SORTING-ASSOCIATED PROTEIN 41 HOMOLOG"/>
    <property type="match status" value="1"/>
</dbReference>
<evidence type="ECO:0000313" key="7">
    <source>
        <dbReference type="Proteomes" id="UP001217582"/>
    </source>
</evidence>
<evidence type="ECO:0000259" key="5">
    <source>
        <dbReference type="Pfam" id="PF23411"/>
    </source>
</evidence>
<protein>
    <submittedName>
        <fullName evidence="6">Vacuolar protein sorting-associated protein 41</fullName>
    </submittedName>
</protein>
<dbReference type="Gene3D" id="1.25.40.10">
    <property type="entry name" value="Tetratricopeptide repeat domain"/>
    <property type="match status" value="1"/>
</dbReference>
<reference evidence="6 7" key="1">
    <citation type="submission" date="2023-03" db="EMBL/GenBank/DDBJ databases">
        <title>Mating type loci evolution in Malassezia.</title>
        <authorList>
            <person name="Coelho M.A."/>
        </authorList>
    </citation>
    <scope>NUCLEOTIDE SEQUENCE [LARGE SCALE GENOMIC DNA]</scope>
    <source>
        <strain evidence="6 7">CBS 13387</strain>
    </source>
</reference>
<dbReference type="InterPro" id="IPR036322">
    <property type="entry name" value="WD40_repeat_dom_sf"/>
</dbReference>
<sequence>MRVYATVTYKQDLPPQGGYAPIRYKRNLPARGPSGVMLMLSAVGITAFGFWRLGLGNVERRELARERAWSRIYLAPLLLAEADRDAYRRDRASELREKKLMKDVPGWEAGKSVYNSKRYTPGSFVVIMGLADRSHEEDALSTASSDAHEPAFHEEHVQASVRDMTARDSISAMAVSRSHVALGMQSGMMYIVSLEGHLEKGFRFHTAPVLDLVFDSTGEFVASAGMDGIAAIASLTTSEQYQFDARRPLRVIRLEPQFASRSSRAFVCGGMSGVLTYREKRWFGHRDVVLHSDEGPIWALAWRGCWVAWANDRGVRVAHAQTHDMITLMPTPDDAPRPELARCTLAWRDASTLVVAHGDRITIARICEASDAHYVEVTDILQLDCLIAGMACTPQSMIILACVECEDGVAPELRCVSWQGEELSSDALDMQRSRCMNDWHMCMAHEVRYDPLRQHDMRRPVLYVASPRELSVLRPRDERDHIEWLLARRAYRQALEALEALGSAPAAALGYDVAAIGREYLWYLMEERGAYAEAAALMPLLLRTDRGAWDTFVCWYLERHHVDAILPHIPTQDPQLSEMVYDLVLVHLLQHDPTQLLATLRAWPSHIYSKQAVAAAIGDHARNSRTLLECLAQLYMAAHQPGKALTYYLRLRDPCVFDLIREYDLLIDVQHKIGTLVELDQECAGTTEPRSSALMPLLVPYTHSIPIQRAMAQLEPYPWYAYLYLDALYERDPSLVTHYAMDLLRLYCRFDYARLMPFLRTMSSAYSLKDAYDVCETHSYVPEMVFLRGRTGDVVGALQLILERLQHVDMALDFVRQQDDAELWDTLLAYSQDKPAYIRGLLEQASGEIDPVRIIRPIQDGLEIPGLRPSLIKIFHNFHWQHALLGVGLAVLERDAYERLAEYETACQAALVCDARTLCTVCLQPLLAAAVPTVLFLCRLHAAHLTCVTSASMPRLPPAGFAPVHETTTQLYRRTRSTTDLTRSPGRMAQERADRRAWLYARQARRLVRGCPACTDAQRHRLAD</sequence>
<dbReference type="InterPro" id="IPR000547">
    <property type="entry name" value="Clathrin_H-chain/VPS_repeat"/>
</dbReference>
<feature type="domain" description="Vps41 beta-propeller" evidence="5">
    <location>
        <begin position="158"/>
        <end position="443"/>
    </location>
</feature>
<keyword evidence="4" id="KW-1133">Transmembrane helix</keyword>
<evidence type="ECO:0000256" key="4">
    <source>
        <dbReference type="SAM" id="Phobius"/>
    </source>
</evidence>
<dbReference type="Proteomes" id="UP001217582">
    <property type="component" value="Chromosome 6"/>
</dbReference>
<dbReference type="EMBL" id="CP119921">
    <property type="protein sequence ID" value="WFD17088.1"/>
    <property type="molecule type" value="Genomic_DNA"/>
</dbReference>
<dbReference type="SUPFAM" id="SSF50978">
    <property type="entry name" value="WD40 repeat-like"/>
    <property type="match status" value="1"/>
</dbReference>
<dbReference type="GO" id="GO:0005770">
    <property type="term" value="C:late endosome"/>
    <property type="evidence" value="ECO:0007669"/>
    <property type="project" value="TreeGrafter"/>
</dbReference>
<dbReference type="InterPro" id="IPR009346">
    <property type="entry name" value="GRIM-19"/>
</dbReference>
<dbReference type="GO" id="GO:0034058">
    <property type="term" value="P:endosomal vesicle fusion"/>
    <property type="evidence" value="ECO:0007669"/>
    <property type="project" value="TreeGrafter"/>
</dbReference>
<gene>
    <name evidence="6" type="primary">VPS41</name>
    <name evidence="6" type="ORF">MARU1_003135</name>
</gene>
<proteinExistence type="predicted"/>